<reference evidence="2" key="1">
    <citation type="submission" date="2020-09" db="EMBL/GenBank/DDBJ databases">
        <title>Iningainema tapete sp. nov. (Scytonemataceae, Cyanobacteria) from greenhouses in central Florida (USA) produces two types of nodularin with biosynthetic potential for microcystin-LR and anabaenopeptins.</title>
        <authorList>
            <person name="Berthold D.E."/>
            <person name="Lefler F.W."/>
            <person name="Huang I.-S."/>
            <person name="Abdulla H."/>
            <person name="Zimba P.V."/>
            <person name="Laughinghouse H.D. IV."/>
        </authorList>
    </citation>
    <scope>NUCLEOTIDE SEQUENCE</scope>
    <source>
        <strain evidence="2">BLCCT55</strain>
    </source>
</reference>
<evidence type="ECO:0000313" key="2">
    <source>
        <dbReference type="EMBL" id="MBD2777568.1"/>
    </source>
</evidence>
<keyword evidence="3" id="KW-1185">Reference proteome</keyword>
<name>A0A8J6Y1I4_9CYAN</name>
<comment type="caution">
    <text evidence="2">The sequence shown here is derived from an EMBL/GenBank/DDBJ whole genome shotgun (WGS) entry which is preliminary data.</text>
</comment>
<dbReference type="Proteomes" id="UP000629098">
    <property type="component" value="Unassembled WGS sequence"/>
</dbReference>
<evidence type="ECO:0000259" key="1">
    <source>
        <dbReference type="Pfam" id="PF12728"/>
    </source>
</evidence>
<dbReference type="AlphaFoldDB" id="A0A8J6Y1I4"/>
<organism evidence="2 3">
    <name type="scientific">Iningainema tapete BLCC-T55</name>
    <dbReference type="NCBI Taxonomy" id="2748662"/>
    <lineage>
        <taxon>Bacteria</taxon>
        <taxon>Bacillati</taxon>
        <taxon>Cyanobacteriota</taxon>
        <taxon>Cyanophyceae</taxon>
        <taxon>Nostocales</taxon>
        <taxon>Scytonemataceae</taxon>
        <taxon>Iningainema tapete</taxon>
    </lineage>
</organism>
<proteinExistence type="predicted"/>
<accession>A0A8J6Y1I4</accession>
<dbReference type="EMBL" id="JACXAE010000110">
    <property type="protein sequence ID" value="MBD2777568.1"/>
    <property type="molecule type" value="Genomic_DNA"/>
</dbReference>
<protein>
    <submittedName>
        <fullName evidence="2">Helix-turn-helix domain-containing protein</fullName>
    </submittedName>
</protein>
<gene>
    <name evidence="2" type="ORF">ICL16_37380</name>
</gene>
<dbReference type="InterPro" id="IPR041657">
    <property type="entry name" value="HTH_17"/>
</dbReference>
<sequence>MRLSSVNYRRKQSAIRRGIPTTEAARVLNISQSKLCQILQEGQIPSRSINGQRVISRGALMEYQVRKRLSSFDDY</sequence>
<dbReference type="Pfam" id="PF12728">
    <property type="entry name" value="HTH_17"/>
    <property type="match status" value="1"/>
</dbReference>
<evidence type="ECO:0000313" key="3">
    <source>
        <dbReference type="Proteomes" id="UP000629098"/>
    </source>
</evidence>
<feature type="domain" description="Helix-turn-helix" evidence="1">
    <location>
        <begin position="21"/>
        <end position="64"/>
    </location>
</feature>